<name>A0AAN7UHZ3_9PEZI</name>
<comment type="caution">
    <text evidence="2">The sequence shown here is derived from an EMBL/GenBank/DDBJ whole genome shotgun (WGS) entry which is preliminary data.</text>
</comment>
<evidence type="ECO:0000256" key="1">
    <source>
        <dbReference type="SAM" id="MobiDB-lite"/>
    </source>
</evidence>
<sequence>MMCRCPSPQCGPGRGALECGEAPGSTLSNRTGSPAAEERSRQREAVAHIDMVGASWLGYRSPVVLPGPRVTA</sequence>
<dbReference type="EMBL" id="JAWHQM010000007">
    <property type="protein sequence ID" value="KAK5628023.1"/>
    <property type="molecule type" value="Genomic_DNA"/>
</dbReference>
<dbReference type="Proteomes" id="UP001305414">
    <property type="component" value="Unassembled WGS sequence"/>
</dbReference>
<accession>A0AAN7UHZ3</accession>
<reference evidence="2 3" key="1">
    <citation type="submission" date="2023-10" db="EMBL/GenBank/DDBJ databases">
        <title>Draft genome sequence of Xylaria bambusicola isolate GMP-LS, the root and basal stem rot pathogen of sugarcane in Indonesia.</title>
        <authorList>
            <person name="Selvaraj P."/>
            <person name="Muralishankar V."/>
            <person name="Muruganantham S."/>
            <person name="Sp S."/>
            <person name="Haryani S."/>
            <person name="Lau K.J.X."/>
            <person name="Naqvi N.I."/>
        </authorList>
    </citation>
    <scope>NUCLEOTIDE SEQUENCE [LARGE SCALE GENOMIC DNA]</scope>
    <source>
        <strain evidence="2">GMP-LS</strain>
    </source>
</reference>
<dbReference type="AlphaFoldDB" id="A0AAN7UHZ3"/>
<feature type="region of interest" description="Disordered" evidence="1">
    <location>
        <begin position="21"/>
        <end position="42"/>
    </location>
</feature>
<evidence type="ECO:0000313" key="3">
    <source>
        <dbReference type="Proteomes" id="UP001305414"/>
    </source>
</evidence>
<keyword evidence="3" id="KW-1185">Reference proteome</keyword>
<proteinExistence type="predicted"/>
<gene>
    <name evidence="2" type="ORF">RRF57_003738</name>
</gene>
<protein>
    <submittedName>
        <fullName evidence="2">Uncharacterized protein</fullName>
    </submittedName>
</protein>
<evidence type="ECO:0000313" key="2">
    <source>
        <dbReference type="EMBL" id="KAK5628023.1"/>
    </source>
</evidence>
<organism evidence="2 3">
    <name type="scientific">Xylaria bambusicola</name>
    <dbReference type="NCBI Taxonomy" id="326684"/>
    <lineage>
        <taxon>Eukaryota</taxon>
        <taxon>Fungi</taxon>
        <taxon>Dikarya</taxon>
        <taxon>Ascomycota</taxon>
        <taxon>Pezizomycotina</taxon>
        <taxon>Sordariomycetes</taxon>
        <taxon>Xylariomycetidae</taxon>
        <taxon>Xylariales</taxon>
        <taxon>Xylariaceae</taxon>
        <taxon>Xylaria</taxon>
    </lineage>
</organism>